<reference evidence="1" key="1">
    <citation type="submission" date="2018-04" db="EMBL/GenBank/DDBJ databases">
        <title>WGS assembly of Panicum hallii.</title>
        <authorList>
            <person name="Lovell J."/>
            <person name="Jenkins J."/>
            <person name="Lowry D."/>
            <person name="Mamidi S."/>
            <person name="Sreedasyam A."/>
            <person name="Weng X."/>
            <person name="Barry K."/>
            <person name="Bonette J."/>
            <person name="Campitelli B."/>
            <person name="Daum C."/>
            <person name="Gordon S."/>
            <person name="Gould B."/>
            <person name="Lipzen A."/>
            <person name="Macqueen A."/>
            <person name="Palacio-Mejia J."/>
            <person name="Plott C."/>
            <person name="Shakirov E."/>
            <person name="Shu S."/>
            <person name="Yoshinaga Y."/>
            <person name="Zane M."/>
            <person name="Rokhsar D."/>
            <person name="Grimwood J."/>
            <person name="Schmutz J."/>
            <person name="Juenger T."/>
        </authorList>
    </citation>
    <scope>NUCLEOTIDE SEQUENCE [LARGE SCALE GENOMIC DNA]</scope>
    <source>
        <strain evidence="1">FIL2</strain>
    </source>
</reference>
<protein>
    <submittedName>
        <fullName evidence="1">Uncharacterized protein</fullName>
    </submittedName>
</protein>
<dbReference type="Gramene" id="PVH38972">
    <property type="protein sequence ID" value="PVH38972"/>
    <property type="gene ID" value="PAHAL_5G405400"/>
</dbReference>
<dbReference type="EMBL" id="CM008050">
    <property type="protein sequence ID" value="PVH38972.1"/>
    <property type="molecule type" value="Genomic_DNA"/>
</dbReference>
<name>A0A2T8IMR4_9POAL</name>
<gene>
    <name evidence="1" type="ORF">PAHAL_5G405400</name>
</gene>
<dbReference type="Proteomes" id="UP000243499">
    <property type="component" value="Chromosome 5"/>
</dbReference>
<evidence type="ECO:0000313" key="1">
    <source>
        <dbReference type="EMBL" id="PVH38972.1"/>
    </source>
</evidence>
<organism evidence="1">
    <name type="scientific">Panicum hallii</name>
    <dbReference type="NCBI Taxonomy" id="206008"/>
    <lineage>
        <taxon>Eukaryota</taxon>
        <taxon>Viridiplantae</taxon>
        <taxon>Streptophyta</taxon>
        <taxon>Embryophyta</taxon>
        <taxon>Tracheophyta</taxon>
        <taxon>Spermatophyta</taxon>
        <taxon>Magnoliopsida</taxon>
        <taxon>Liliopsida</taxon>
        <taxon>Poales</taxon>
        <taxon>Poaceae</taxon>
        <taxon>PACMAD clade</taxon>
        <taxon>Panicoideae</taxon>
        <taxon>Panicodae</taxon>
        <taxon>Paniceae</taxon>
        <taxon>Panicinae</taxon>
        <taxon>Panicum</taxon>
        <taxon>Panicum sect. Panicum</taxon>
    </lineage>
</organism>
<dbReference type="AlphaFoldDB" id="A0A2T8IMR4"/>
<accession>A0A2T8IMR4</accession>
<proteinExistence type="predicted"/>
<sequence length="69" mass="7995">MDYRGSQAPRALYTWRVALYLRENTSLFIFFHFAFAHKTFQFSINVMDIVGSKTKQVDQMIKGKGNSSV</sequence>